<evidence type="ECO:0000256" key="1">
    <source>
        <dbReference type="ARBA" id="ARBA00022729"/>
    </source>
</evidence>
<keyword evidence="1" id="KW-0732">Signal</keyword>
<evidence type="ECO:0000259" key="2">
    <source>
        <dbReference type="Pfam" id="PF01364"/>
    </source>
</evidence>
<feature type="domain" description="Gingipain" evidence="2">
    <location>
        <begin position="508"/>
        <end position="884"/>
    </location>
</feature>
<dbReference type="Proteomes" id="UP000422221">
    <property type="component" value="Unassembled WGS sequence"/>
</dbReference>
<protein>
    <submittedName>
        <fullName evidence="3">Type IX secretion system sortase PorU</fullName>
    </submittedName>
</protein>
<dbReference type="RefSeq" id="WP_021936173.1">
    <property type="nucleotide sequence ID" value="NZ_CP083675.1"/>
</dbReference>
<dbReference type="InterPro" id="IPR001769">
    <property type="entry name" value="Gingipain"/>
</dbReference>
<organism evidence="3 4">
    <name type="scientific">Bacteroides salyersiae</name>
    <dbReference type="NCBI Taxonomy" id="291644"/>
    <lineage>
        <taxon>Bacteria</taxon>
        <taxon>Pseudomonadati</taxon>
        <taxon>Bacteroidota</taxon>
        <taxon>Bacteroidia</taxon>
        <taxon>Bacteroidales</taxon>
        <taxon>Bacteroidaceae</taxon>
        <taxon>Bacteroides</taxon>
    </lineage>
</organism>
<gene>
    <name evidence="3" type="primary">porU</name>
    <name evidence="3" type="ORF">F3F73_11190</name>
</gene>
<dbReference type="AlphaFoldDB" id="A0A7J4XIF8"/>
<dbReference type="Gene3D" id="3.40.50.10390">
    <property type="entry name" value="Gingipain r, domain 1"/>
    <property type="match status" value="1"/>
</dbReference>
<dbReference type="EMBL" id="VWMK01000010">
    <property type="protein sequence ID" value="KAA3765137.1"/>
    <property type="molecule type" value="Genomic_DNA"/>
</dbReference>
<dbReference type="CDD" id="cd02258">
    <property type="entry name" value="Peptidase_C25_N"/>
    <property type="match status" value="1"/>
</dbReference>
<proteinExistence type="predicted"/>
<dbReference type="GO" id="GO:0006508">
    <property type="term" value="P:proteolysis"/>
    <property type="evidence" value="ECO:0007669"/>
    <property type="project" value="InterPro"/>
</dbReference>
<sequence length="1246" mass="137715">MHRVLYILLLFVVFPVSAQNRFITLNWQELPAAQTLPEVVESIPLPDDFRFYTYHVKIEFPEFVDLDPEAAAELTRKKVNLPDYPQAETSVGVAAYEGILSVRFVPVVHRGGVYQRINSFKLSVISTPVPVAARANYTVAKTTEKSVLSSGRFVKIRVSDSGVYRITSAELRGMGFSNPDKVRLYGYGGYLLSNRFSEHPADDLPEVPLYRGGDGVLFYARGTLHWQKNGNTFGRIKNFYSDYAYYFLTESDEAPAEFPVEDGTDGSDANRIETFDAFALHENDAYSWSGSGRELYDSYDYSLGNSQSYSFKLPGITDGDGRIKVAFTAKSTDVNTTLNVAINGKNIGTQTIEGIGSKDPNAYYKKAAEGIFDHEWTGSKTESTTVTLTHNRSAGIPGRLNYIVLNYKRRLQMNGAYLVFRSEDSKNKESTFVISGANSSTVVWDVTSPVGHKQMKGTLNGDTYTFTIPASSTLREFVAVNTSGSFSGVESMGEIPNQNLHALNEIDMVIIVPDRTAFVQQAERLAQAHREKSGLTVEVVKSSQVYNEFSSGTPDATAYRRLMKMLYDRGTAADEHRIRYLLLFGDCSYDNRMITSNWRSYKPSDFLLCYQFENSVDETQSFMTDDYFGFLDDNDGTSLATNLLDIGIGRFPVRTVDEAIIAVDKTIDYINNKNTGTWKRTACFVADDAAGDDNNGFMTQACDLADLVHATNPIMRAERILADAYKRESSATGHSYPQATKRLLQLFEQGMLLVNYTGHSGTTSWSAENLLTSADIVKLSSPRLPIWFTASCEFTRFDAAETTAGELAFLNKKGGAIALFSTSRVVFDGPNDSLNEEFIKHFFSYKENKRLRLGDITRLSKTTNSYVSSGSNKLNFCLIGDPALIPSYPDYKVEVDELDGPLSDEWPYVKAGAKVTVKGHILTPEGEPADDFTGTVHPLVYDSKETVSTLDGVGKGAVTYTDHMKVLFSGMDSVRNGRFELTFPVPLDINYSNEQGLLNFYACDTNKREAGGVFSNFLVGGTADDLPSGGEGPKMMVYLNTPDFPWGGQVNETPYFVAELEDEDGINTVGNGIGHDLSLCIDGKITYSLNDYYTPVAGSYTKGTVAYSIPALSEGKHTLTFRAWDIMNNSSVQTLDFEVVNGLRPGLLSIMCSKSPARESTTFILSHDRPGSELDVRIAVCDFAGSELWVHTEQGISAGSYYYVDWDLCSNGGQRLSPGIYLYRASITSGGSKESTKTEKIVILAQ</sequence>
<comment type="caution">
    <text evidence="3">The sequence shown here is derived from an EMBL/GenBank/DDBJ whole genome shotgun (WGS) entry which is preliminary data.</text>
</comment>
<dbReference type="SUPFAM" id="SSF52129">
    <property type="entry name" value="Caspase-like"/>
    <property type="match status" value="1"/>
</dbReference>
<reference evidence="3 4" key="1">
    <citation type="journal article" date="2019" name="Nat. Med.">
        <title>A library of human gut bacterial isolates paired with longitudinal multiomics data enables mechanistic microbiome research.</title>
        <authorList>
            <person name="Poyet M."/>
            <person name="Groussin M."/>
            <person name="Gibbons S.M."/>
            <person name="Avila-Pacheco J."/>
            <person name="Jiang X."/>
            <person name="Kearney S.M."/>
            <person name="Perrotta A.R."/>
            <person name="Berdy B."/>
            <person name="Zhao S."/>
            <person name="Lieberman T.D."/>
            <person name="Swanson P.K."/>
            <person name="Smith M."/>
            <person name="Roesemann S."/>
            <person name="Alexander J.E."/>
            <person name="Rich S.A."/>
            <person name="Livny J."/>
            <person name="Vlamakis H."/>
            <person name="Clish C."/>
            <person name="Bullock K."/>
            <person name="Deik A."/>
            <person name="Scott J."/>
            <person name="Pierce K.A."/>
            <person name="Xavier R.J."/>
            <person name="Alm E.J."/>
        </authorList>
    </citation>
    <scope>NUCLEOTIDE SEQUENCE [LARGE SCALE GENOMIC DNA]</scope>
    <source>
        <strain evidence="3 4">BIOML-A10</strain>
    </source>
</reference>
<name>A0A7J4XIF8_9BACE</name>
<accession>A0A7J4XIF8</accession>
<dbReference type="GO" id="GO:0008234">
    <property type="term" value="F:cysteine-type peptidase activity"/>
    <property type="evidence" value="ECO:0007669"/>
    <property type="project" value="InterPro"/>
</dbReference>
<dbReference type="Gene3D" id="3.40.50.1460">
    <property type="match status" value="1"/>
</dbReference>
<dbReference type="Pfam" id="PF01364">
    <property type="entry name" value="Peptidase_C25"/>
    <property type="match status" value="1"/>
</dbReference>
<evidence type="ECO:0000313" key="3">
    <source>
        <dbReference type="EMBL" id="KAA3765137.1"/>
    </source>
</evidence>
<dbReference type="InterPro" id="IPR029031">
    <property type="entry name" value="Gingipain_N_sf"/>
</dbReference>
<evidence type="ECO:0000313" key="4">
    <source>
        <dbReference type="Proteomes" id="UP000422221"/>
    </source>
</evidence>
<dbReference type="InterPro" id="IPR029030">
    <property type="entry name" value="Caspase-like_dom_sf"/>
</dbReference>
<dbReference type="NCBIfam" id="NF033707">
    <property type="entry name" value="T9SS_sortase"/>
    <property type="match status" value="1"/>
</dbReference>
<dbReference type="Gene3D" id="2.60.40.4070">
    <property type="match status" value="1"/>
</dbReference>